<dbReference type="Proteomes" id="UP001148737">
    <property type="component" value="Unassembled WGS sequence"/>
</dbReference>
<dbReference type="EMBL" id="JANAKD010003678">
    <property type="protein sequence ID" value="KAJ3471982.1"/>
    <property type="molecule type" value="Genomic_DNA"/>
</dbReference>
<evidence type="ECO:0000313" key="2">
    <source>
        <dbReference type="Proteomes" id="UP001148737"/>
    </source>
</evidence>
<organism evidence="1 2">
    <name type="scientific">Lecanicillium saksenae</name>
    <dbReference type="NCBI Taxonomy" id="468837"/>
    <lineage>
        <taxon>Eukaryota</taxon>
        <taxon>Fungi</taxon>
        <taxon>Dikarya</taxon>
        <taxon>Ascomycota</taxon>
        <taxon>Pezizomycotina</taxon>
        <taxon>Sordariomycetes</taxon>
        <taxon>Hypocreomycetidae</taxon>
        <taxon>Hypocreales</taxon>
        <taxon>Cordycipitaceae</taxon>
        <taxon>Lecanicillium</taxon>
    </lineage>
</organism>
<proteinExistence type="predicted"/>
<gene>
    <name evidence="1" type="ORF">NLG97_g11391</name>
</gene>
<reference evidence="1" key="1">
    <citation type="submission" date="2022-07" db="EMBL/GenBank/DDBJ databases">
        <title>Genome Sequence of Lecanicillium saksenae.</title>
        <authorList>
            <person name="Buettner E."/>
        </authorList>
    </citation>
    <scope>NUCLEOTIDE SEQUENCE</scope>
    <source>
        <strain evidence="1">VT-O1</strain>
    </source>
</reference>
<evidence type="ECO:0000313" key="1">
    <source>
        <dbReference type="EMBL" id="KAJ3471982.1"/>
    </source>
</evidence>
<sequence length="79" mass="8704">MNDSEYGLTASIWTRDVARGEEIGDDVEAGTLFVNRCDCPNPDLAWVGWKNSGLGCTLGPRGFDAFVKLRSHHIRLTHG</sequence>
<name>A0ACC1QDM4_9HYPO</name>
<comment type="caution">
    <text evidence="1">The sequence shown here is derived from an EMBL/GenBank/DDBJ whole genome shotgun (WGS) entry which is preliminary data.</text>
</comment>
<accession>A0ACC1QDM4</accession>
<protein>
    <submittedName>
        <fullName evidence="1">Uncharacterized protein</fullName>
    </submittedName>
</protein>
<keyword evidence="2" id="KW-1185">Reference proteome</keyword>